<dbReference type="InterPro" id="IPR048816">
    <property type="entry name" value="Peptidase_M17_N_1"/>
</dbReference>
<dbReference type="RefSeq" id="WP_231815365.1">
    <property type="nucleotide sequence ID" value="NZ_JAJOZR010000008.1"/>
</dbReference>
<dbReference type="GO" id="GO:0030145">
    <property type="term" value="F:manganese ion binding"/>
    <property type="evidence" value="ECO:0007669"/>
    <property type="project" value="InterPro"/>
</dbReference>
<reference evidence="8" key="1">
    <citation type="submission" date="2021-12" db="EMBL/GenBank/DDBJ databases">
        <authorList>
            <person name="Li Y."/>
        </authorList>
    </citation>
    <scope>NUCLEOTIDE SEQUENCE</scope>
    <source>
        <strain evidence="8">DKSPLA3</strain>
    </source>
</reference>
<keyword evidence="5" id="KW-0464">Manganese</keyword>
<keyword evidence="3" id="KW-0645">Protease</keyword>
<feature type="region of interest" description="Disordered" evidence="6">
    <location>
        <begin position="1"/>
        <end position="28"/>
    </location>
</feature>
<evidence type="ECO:0000256" key="1">
    <source>
        <dbReference type="ARBA" id="ARBA00009528"/>
    </source>
</evidence>
<dbReference type="Gene3D" id="3.40.630.10">
    <property type="entry name" value="Zn peptidases"/>
    <property type="match status" value="1"/>
</dbReference>
<dbReference type="Gene3D" id="3.40.220.10">
    <property type="entry name" value="Leucine Aminopeptidase, subunit E, domain 1"/>
    <property type="match status" value="1"/>
</dbReference>
<evidence type="ECO:0000256" key="6">
    <source>
        <dbReference type="SAM" id="MobiDB-lite"/>
    </source>
</evidence>
<dbReference type="PRINTS" id="PR00481">
    <property type="entry name" value="LAMNOPPTDASE"/>
</dbReference>
<dbReference type="InterPro" id="IPR043472">
    <property type="entry name" value="Macro_dom-like"/>
</dbReference>
<dbReference type="PANTHER" id="PTHR11963:SF20">
    <property type="entry name" value="PEPTIDASE B"/>
    <property type="match status" value="1"/>
</dbReference>
<dbReference type="GO" id="GO:0006508">
    <property type="term" value="P:proteolysis"/>
    <property type="evidence" value="ECO:0007669"/>
    <property type="project" value="UniProtKB-KW"/>
</dbReference>
<accession>A0A9X1NVR7</accession>
<comment type="similarity">
    <text evidence="1">Belongs to the peptidase M17 family.</text>
</comment>
<evidence type="ECO:0000313" key="8">
    <source>
        <dbReference type="EMBL" id="MCD7110181.1"/>
    </source>
</evidence>
<proteinExistence type="inferred from homology"/>
<organism evidence="8 9">
    <name type="scientific">Rhizobium quercicola</name>
    <dbReference type="NCBI Taxonomy" id="2901226"/>
    <lineage>
        <taxon>Bacteria</taxon>
        <taxon>Pseudomonadati</taxon>
        <taxon>Pseudomonadota</taxon>
        <taxon>Alphaproteobacteria</taxon>
        <taxon>Hyphomicrobiales</taxon>
        <taxon>Rhizobiaceae</taxon>
        <taxon>Rhizobium/Agrobacterium group</taxon>
        <taxon>Rhizobium</taxon>
    </lineage>
</organism>
<dbReference type="PROSITE" id="PS00631">
    <property type="entry name" value="CYTOSOL_AP"/>
    <property type="match status" value="1"/>
</dbReference>
<evidence type="ECO:0000259" key="7">
    <source>
        <dbReference type="PROSITE" id="PS00631"/>
    </source>
</evidence>
<gene>
    <name evidence="8" type="ORF">LRX75_14150</name>
</gene>
<sequence>MPPFSLDHRPSPFTPGEGSTSSGPALPVHALTPDDLMDETLDPFLRTWARHAGFTAESGALLLVPARPGGEGAADGLGGALFGLGTHPHDAPFATGKLARSLPPGNWRIVSGRLPAEQAALGFALGAYRFDRYKPKTGERPLLELDGGIDRAALERTVAGITLARDLINTPTNDLGPDALEAAFQALGRHYGATVTTILGEDLLMQNFPLIHTVGRAAEQAPRLLEMRWGAGARRITLVGKGVCFDTGGLDIKPAASMLLMKKDMGGAANVMGLALMIMEAGLDVSLRVLVPVVENSIAGNAFRPGDIYRSRKGLTVQIDNTDAEGRLILADALAYASESESDLLIDMATLTGAARVALGPDLPPFFTDDEALAADISRASVATHDPLWRLPLFKGYEKDVATRVADLTNAPSGGMAGAITAALFLKRFVADTRGWVHLDVYGWNPSERPHAPVGGEAQGIRALYEIIARDP</sequence>
<protein>
    <submittedName>
        <fullName evidence="8">Leucyl aminopeptidase family protein</fullName>
    </submittedName>
</protein>
<dbReference type="InterPro" id="IPR011356">
    <property type="entry name" value="Leucine_aapep/pepB"/>
</dbReference>
<comment type="caution">
    <text evidence="8">The sequence shown here is derived from an EMBL/GenBank/DDBJ whole genome shotgun (WGS) entry which is preliminary data.</text>
</comment>
<dbReference type="GO" id="GO:0005737">
    <property type="term" value="C:cytoplasm"/>
    <property type="evidence" value="ECO:0007669"/>
    <property type="project" value="InterPro"/>
</dbReference>
<dbReference type="Pfam" id="PF00883">
    <property type="entry name" value="Peptidase_M17"/>
    <property type="match status" value="1"/>
</dbReference>
<evidence type="ECO:0000256" key="5">
    <source>
        <dbReference type="ARBA" id="ARBA00023211"/>
    </source>
</evidence>
<dbReference type="InterPro" id="IPR000819">
    <property type="entry name" value="Peptidase_M17_C"/>
</dbReference>
<dbReference type="PANTHER" id="PTHR11963">
    <property type="entry name" value="LEUCINE AMINOPEPTIDASE-RELATED"/>
    <property type="match status" value="1"/>
</dbReference>
<feature type="compositionally biased region" description="Basic and acidic residues" evidence="6">
    <location>
        <begin position="1"/>
        <end position="10"/>
    </location>
</feature>
<keyword evidence="4" id="KW-0378">Hydrolase</keyword>
<evidence type="ECO:0000256" key="3">
    <source>
        <dbReference type="ARBA" id="ARBA00022670"/>
    </source>
</evidence>
<feature type="domain" description="Cytosol aminopeptidase" evidence="7">
    <location>
        <begin position="321"/>
        <end position="328"/>
    </location>
</feature>
<evidence type="ECO:0000256" key="4">
    <source>
        <dbReference type="ARBA" id="ARBA00022801"/>
    </source>
</evidence>
<dbReference type="EMBL" id="JAJOZR010000008">
    <property type="protein sequence ID" value="MCD7110181.1"/>
    <property type="molecule type" value="Genomic_DNA"/>
</dbReference>
<keyword evidence="2 8" id="KW-0031">Aminopeptidase</keyword>
<dbReference type="AlphaFoldDB" id="A0A9X1NVR7"/>
<dbReference type="SUPFAM" id="SSF53187">
    <property type="entry name" value="Zn-dependent exopeptidases"/>
    <property type="match status" value="1"/>
</dbReference>
<dbReference type="Proteomes" id="UP001139089">
    <property type="component" value="Unassembled WGS sequence"/>
</dbReference>
<dbReference type="CDD" id="cd00433">
    <property type="entry name" value="Peptidase_M17"/>
    <property type="match status" value="1"/>
</dbReference>
<dbReference type="SUPFAM" id="SSF52949">
    <property type="entry name" value="Macro domain-like"/>
    <property type="match status" value="1"/>
</dbReference>
<evidence type="ECO:0000313" key="9">
    <source>
        <dbReference type="Proteomes" id="UP001139089"/>
    </source>
</evidence>
<evidence type="ECO:0000256" key="2">
    <source>
        <dbReference type="ARBA" id="ARBA00022438"/>
    </source>
</evidence>
<keyword evidence="9" id="KW-1185">Reference proteome</keyword>
<name>A0A9X1NVR7_9HYPH</name>
<dbReference type="Pfam" id="PF21337">
    <property type="entry name" value="Peptidase_M17_N_1"/>
    <property type="match status" value="1"/>
</dbReference>
<dbReference type="GO" id="GO:0070006">
    <property type="term" value="F:metalloaminopeptidase activity"/>
    <property type="evidence" value="ECO:0007669"/>
    <property type="project" value="InterPro"/>
</dbReference>